<comment type="caution">
    <text evidence="12">The sequence shown here is derived from an EMBL/GenBank/DDBJ whole genome shotgun (WGS) entry which is preliminary data.</text>
</comment>
<keyword evidence="9" id="KW-0496">Mitochondrion</keyword>
<evidence type="ECO:0000256" key="1">
    <source>
        <dbReference type="ARBA" id="ARBA00003450"/>
    </source>
</evidence>
<keyword evidence="8 11" id="KW-1133">Transmembrane helix</keyword>
<dbReference type="InterPro" id="IPR011990">
    <property type="entry name" value="TPR-like_helical_dom_sf"/>
</dbReference>
<dbReference type="EMBL" id="JANQDX010000004">
    <property type="protein sequence ID" value="KAL0925580.1"/>
    <property type="molecule type" value="Genomic_DNA"/>
</dbReference>
<feature type="transmembrane region" description="Helical" evidence="11">
    <location>
        <begin position="173"/>
        <end position="192"/>
    </location>
</feature>
<evidence type="ECO:0000256" key="4">
    <source>
        <dbReference type="ARBA" id="ARBA00022448"/>
    </source>
</evidence>
<dbReference type="PANTHER" id="PTHR32409:SF3">
    <property type="entry name" value="MITOCHONDRIAL IMPORT RECEPTOR SUBUNIT TOM20-1-RELATED"/>
    <property type="match status" value="1"/>
</dbReference>
<evidence type="ECO:0000256" key="6">
    <source>
        <dbReference type="ARBA" id="ARBA00022787"/>
    </source>
</evidence>
<evidence type="ECO:0008006" key="14">
    <source>
        <dbReference type="Google" id="ProtNLM"/>
    </source>
</evidence>
<comment type="subcellular location">
    <subcellularLocation>
        <location evidence="2">Mitochondrion outer membrane</location>
        <topology evidence="2">Single-pass membrane protein</topology>
    </subcellularLocation>
</comment>
<dbReference type="Pfam" id="PF06552">
    <property type="entry name" value="TOM20_plant"/>
    <property type="match status" value="1"/>
</dbReference>
<name>A0ABD0VLE5_DENTH</name>
<gene>
    <name evidence="12" type="ORF">M5K25_003934</name>
</gene>
<evidence type="ECO:0000313" key="12">
    <source>
        <dbReference type="EMBL" id="KAL0925580.1"/>
    </source>
</evidence>
<sequence>MDLGQQDFNRILFYEQARKNAETTYAKNPQDVENLTNWAGVLMELSQFQSVRSDSIKFVKDAVSKLEEALEINPRKHDVIWTLGNAQTSLAFYTEDLEDAKPYFAKAMQWFQQALDEDPGNQLYMKSLDLARKAPELHTEFHRQMVNQQVVAGGSSTTNTKVSKKKKNSDLKYDILGWVILAIGIVAWVGMAKSHITPPPPR</sequence>
<evidence type="ECO:0000256" key="5">
    <source>
        <dbReference type="ARBA" id="ARBA00022692"/>
    </source>
</evidence>
<reference evidence="12 13" key="1">
    <citation type="journal article" date="2024" name="Plant Biotechnol. J.">
        <title>Dendrobium thyrsiflorum genome and its molecular insights into genes involved in important horticultural traits.</title>
        <authorList>
            <person name="Chen B."/>
            <person name="Wang J.Y."/>
            <person name="Zheng P.J."/>
            <person name="Li K.L."/>
            <person name="Liang Y.M."/>
            <person name="Chen X.F."/>
            <person name="Zhang C."/>
            <person name="Zhao X."/>
            <person name="He X."/>
            <person name="Zhang G.Q."/>
            <person name="Liu Z.J."/>
            <person name="Xu Q."/>
        </authorList>
    </citation>
    <scope>NUCLEOTIDE SEQUENCE [LARGE SCALE GENOMIC DNA]</scope>
    <source>
        <strain evidence="12">GZMU011</strain>
    </source>
</reference>
<dbReference type="GO" id="GO:0015031">
    <property type="term" value="P:protein transport"/>
    <property type="evidence" value="ECO:0007669"/>
    <property type="project" value="UniProtKB-KW"/>
</dbReference>
<comment type="similarity">
    <text evidence="3">Belongs to the Tom20 family.</text>
</comment>
<keyword evidence="4" id="KW-0813">Transport</keyword>
<dbReference type="PANTHER" id="PTHR32409">
    <property type="entry name" value="MITOCHONDRIAL IMPORT RECEPTOR SUBUNIT TOM20-1-RELATED"/>
    <property type="match status" value="1"/>
</dbReference>
<evidence type="ECO:0000256" key="7">
    <source>
        <dbReference type="ARBA" id="ARBA00022927"/>
    </source>
</evidence>
<evidence type="ECO:0000256" key="2">
    <source>
        <dbReference type="ARBA" id="ARBA00004572"/>
    </source>
</evidence>
<keyword evidence="10 11" id="KW-0472">Membrane</keyword>
<keyword evidence="7" id="KW-0653">Protein transport</keyword>
<dbReference type="SUPFAM" id="SSF48452">
    <property type="entry name" value="TPR-like"/>
    <property type="match status" value="1"/>
</dbReference>
<organism evidence="12 13">
    <name type="scientific">Dendrobium thyrsiflorum</name>
    <name type="common">Pinecone-like raceme dendrobium</name>
    <name type="synonym">Orchid</name>
    <dbReference type="NCBI Taxonomy" id="117978"/>
    <lineage>
        <taxon>Eukaryota</taxon>
        <taxon>Viridiplantae</taxon>
        <taxon>Streptophyta</taxon>
        <taxon>Embryophyta</taxon>
        <taxon>Tracheophyta</taxon>
        <taxon>Spermatophyta</taxon>
        <taxon>Magnoliopsida</taxon>
        <taxon>Liliopsida</taxon>
        <taxon>Asparagales</taxon>
        <taxon>Orchidaceae</taxon>
        <taxon>Epidendroideae</taxon>
        <taxon>Malaxideae</taxon>
        <taxon>Dendrobiinae</taxon>
        <taxon>Dendrobium</taxon>
    </lineage>
</organism>
<dbReference type="Gene3D" id="1.25.40.10">
    <property type="entry name" value="Tetratricopeptide repeat domain"/>
    <property type="match status" value="1"/>
</dbReference>
<keyword evidence="6" id="KW-1000">Mitochondrion outer membrane</keyword>
<evidence type="ECO:0000256" key="10">
    <source>
        <dbReference type="ARBA" id="ARBA00023136"/>
    </source>
</evidence>
<comment type="function">
    <text evidence="1">Central component of the receptor complex responsible for the recognition and translocation of cytosolically synthesized mitochondrial preproteins. Together with TOM22 functions as the transit peptide receptor at the surface of the mitochondrion outer membrane and facilitates the movement of preproteins into the translocation pore.</text>
</comment>
<keyword evidence="13" id="KW-1185">Reference proteome</keyword>
<evidence type="ECO:0000256" key="8">
    <source>
        <dbReference type="ARBA" id="ARBA00022989"/>
    </source>
</evidence>
<dbReference type="GO" id="GO:0005741">
    <property type="term" value="C:mitochondrial outer membrane"/>
    <property type="evidence" value="ECO:0007669"/>
    <property type="project" value="UniProtKB-SubCell"/>
</dbReference>
<accession>A0ABD0VLE5</accession>
<dbReference type="AlphaFoldDB" id="A0ABD0VLE5"/>
<protein>
    <recommendedName>
        <fullName evidence="14">Mitochondrial import receptor subunit TOM20</fullName>
    </recommendedName>
</protein>
<dbReference type="InterPro" id="IPR010547">
    <property type="entry name" value="TOM20_imprt_rcpt"/>
</dbReference>
<evidence type="ECO:0000256" key="3">
    <source>
        <dbReference type="ARBA" id="ARBA00005792"/>
    </source>
</evidence>
<dbReference type="Proteomes" id="UP001552299">
    <property type="component" value="Unassembled WGS sequence"/>
</dbReference>
<evidence type="ECO:0000256" key="11">
    <source>
        <dbReference type="SAM" id="Phobius"/>
    </source>
</evidence>
<evidence type="ECO:0000256" key="9">
    <source>
        <dbReference type="ARBA" id="ARBA00023128"/>
    </source>
</evidence>
<evidence type="ECO:0000313" key="13">
    <source>
        <dbReference type="Proteomes" id="UP001552299"/>
    </source>
</evidence>
<proteinExistence type="inferred from homology"/>
<keyword evidence="5 11" id="KW-0812">Transmembrane</keyword>